<dbReference type="Pfam" id="PF08551">
    <property type="entry name" value="DUF1751"/>
    <property type="match status" value="1"/>
</dbReference>
<dbReference type="GO" id="GO:0016020">
    <property type="term" value="C:membrane"/>
    <property type="evidence" value="ECO:0007669"/>
    <property type="project" value="UniProtKB-SubCell"/>
</dbReference>
<feature type="transmembrane region" description="Helical" evidence="6">
    <location>
        <begin position="204"/>
        <end position="221"/>
    </location>
</feature>
<dbReference type="PANTHER" id="PTHR13377">
    <property type="entry name" value="PLACENTAL PROTEIN 6"/>
    <property type="match status" value="1"/>
</dbReference>
<dbReference type="SUPFAM" id="SSF144091">
    <property type="entry name" value="Rhomboid-like"/>
    <property type="match status" value="1"/>
</dbReference>
<feature type="transmembrane region" description="Helical" evidence="6">
    <location>
        <begin position="72"/>
        <end position="96"/>
    </location>
</feature>
<keyword evidence="8" id="KW-1185">Reference proteome</keyword>
<evidence type="ECO:0000256" key="1">
    <source>
        <dbReference type="ARBA" id="ARBA00004141"/>
    </source>
</evidence>
<dbReference type="InterPro" id="IPR035952">
    <property type="entry name" value="Rhomboid-like_sf"/>
</dbReference>
<dbReference type="GO" id="GO:0006890">
    <property type="term" value="P:retrograde vesicle-mediated transport, Golgi to endoplasmic reticulum"/>
    <property type="evidence" value="ECO:0007669"/>
    <property type="project" value="InterPro"/>
</dbReference>
<dbReference type="Proteomes" id="UP000735302">
    <property type="component" value="Unassembled WGS sequence"/>
</dbReference>
<dbReference type="SMART" id="SM01160">
    <property type="entry name" value="DUF1751"/>
    <property type="match status" value="1"/>
</dbReference>
<dbReference type="AlphaFoldDB" id="A0AAV3Y413"/>
<evidence type="ECO:0000256" key="5">
    <source>
        <dbReference type="SAM" id="MobiDB-lite"/>
    </source>
</evidence>
<dbReference type="InterPro" id="IPR013861">
    <property type="entry name" value="TMEM115/Pdh1/Rbl19"/>
</dbReference>
<evidence type="ECO:0000256" key="3">
    <source>
        <dbReference type="ARBA" id="ARBA00022989"/>
    </source>
</evidence>
<sequence>MAAPRVSSLQHSKFPIIRDHFAVAIGKSSVVVKTVAVLVTIGYFFSFITSAIPYITVTPGYVMPPNFRVYSFIFYSFVELHFWHVLADISVIVLFGKLLEPLWGAPDMLLFFVINSLGVGILTAFLYFFFYLVTLNEAYLFSVHIYGMAGYVAGFCVAVKQVMPDHCLATLPFGKLRNTHIPLTLLVFIIIMNLSGVLPGSYPYMYIMGLIVSWIYLRFYQKHTNGNRGDMAENFSFASFFPSQLQPLVAVISNSIFSVFVKVKLCNKPQRKYDVSSPTTITVTLPGTEPHDAERRKQLALKALNERLNKPESTLNWPSLDDDGPVSPTAAATSASGDAGAVTGPALAAPPASQIATPGFKDGSPSAANQSMGPSQENV</sequence>
<gene>
    <name evidence="7" type="ORF">PoB_000381800</name>
</gene>
<keyword evidence="4 6" id="KW-0472">Membrane</keyword>
<name>A0AAV3Y413_9GAST</name>
<feature type="compositionally biased region" description="Polar residues" evidence="5">
    <location>
        <begin position="366"/>
        <end position="379"/>
    </location>
</feature>
<accession>A0AAV3Y413</accession>
<protein>
    <submittedName>
        <fullName evidence="7">Transmembrane protein</fullName>
    </submittedName>
</protein>
<keyword evidence="3 6" id="KW-1133">Transmembrane helix</keyword>
<dbReference type="GO" id="GO:0005794">
    <property type="term" value="C:Golgi apparatus"/>
    <property type="evidence" value="ECO:0007669"/>
    <property type="project" value="TreeGrafter"/>
</dbReference>
<feature type="transmembrane region" description="Helical" evidence="6">
    <location>
        <begin position="138"/>
        <end position="159"/>
    </location>
</feature>
<evidence type="ECO:0000313" key="8">
    <source>
        <dbReference type="Proteomes" id="UP000735302"/>
    </source>
</evidence>
<dbReference type="Gene3D" id="1.20.1540.10">
    <property type="entry name" value="Rhomboid-like"/>
    <property type="match status" value="1"/>
</dbReference>
<proteinExistence type="predicted"/>
<feature type="transmembrane region" description="Helical" evidence="6">
    <location>
        <begin position="30"/>
        <end position="52"/>
    </location>
</feature>
<keyword evidence="2 6" id="KW-0812">Transmembrane</keyword>
<reference evidence="7 8" key="1">
    <citation type="journal article" date="2021" name="Elife">
        <title>Chloroplast acquisition without the gene transfer in kleptoplastic sea slugs, Plakobranchus ocellatus.</title>
        <authorList>
            <person name="Maeda T."/>
            <person name="Takahashi S."/>
            <person name="Yoshida T."/>
            <person name="Shimamura S."/>
            <person name="Takaki Y."/>
            <person name="Nagai Y."/>
            <person name="Toyoda A."/>
            <person name="Suzuki Y."/>
            <person name="Arimoto A."/>
            <person name="Ishii H."/>
            <person name="Satoh N."/>
            <person name="Nishiyama T."/>
            <person name="Hasebe M."/>
            <person name="Maruyama T."/>
            <person name="Minagawa J."/>
            <person name="Obokata J."/>
            <person name="Shigenobu S."/>
        </authorList>
    </citation>
    <scope>NUCLEOTIDE SEQUENCE [LARGE SCALE GENOMIC DNA]</scope>
</reference>
<dbReference type="EMBL" id="BLXT01000469">
    <property type="protein sequence ID" value="GFN77312.1"/>
    <property type="molecule type" value="Genomic_DNA"/>
</dbReference>
<feature type="transmembrane region" description="Helical" evidence="6">
    <location>
        <begin position="180"/>
        <end position="198"/>
    </location>
</feature>
<feature type="region of interest" description="Disordered" evidence="5">
    <location>
        <begin position="312"/>
        <end position="379"/>
    </location>
</feature>
<comment type="subcellular location">
    <subcellularLocation>
        <location evidence="1">Membrane</location>
        <topology evidence="1">Multi-pass membrane protein</topology>
    </subcellularLocation>
</comment>
<evidence type="ECO:0000256" key="4">
    <source>
        <dbReference type="ARBA" id="ARBA00023136"/>
    </source>
</evidence>
<evidence type="ECO:0000256" key="2">
    <source>
        <dbReference type="ARBA" id="ARBA00022692"/>
    </source>
</evidence>
<feature type="transmembrane region" description="Helical" evidence="6">
    <location>
        <begin position="108"/>
        <end position="132"/>
    </location>
</feature>
<feature type="compositionally biased region" description="Low complexity" evidence="5">
    <location>
        <begin position="325"/>
        <end position="344"/>
    </location>
</feature>
<dbReference type="FunFam" id="1.20.1540.10:FF:000004">
    <property type="entry name" value="Transmembrane protein 115"/>
    <property type="match status" value="1"/>
</dbReference>
<evidence type="ECO:0000313" key="7">
    <source>
        <dbReference type="EMBL" id="GFN77312.1"/>
    </source>
</evidence>
<dbReference type="PANTHER" id="PTHR13377:SF3">
    <property type="entry name" value="TRANSMEMBRANE PROTEIN 115"/>
    <property type="match status" value="1"/>
</dbReference>
<comment type="caution">
    <text evidence="7">The sequence shown here is derived from an EMBL/GenBank/DDBJ whole genome shotgun (WGS) entry which is preliminary data.</text>
</comment>
<evidence type="ECO:0000256" key="6">
    <source>
        <dbReference type="SAM" id="Phobius"/>
    </source>
</evidence>
<organism evidence="7 8">
    <name type="scientific">Plakobranchus ocellatus</name>
    <dbReference type="NCBI Taxonomy" id="259542"/>
    <lineage>
        <taxon>Eukaryota</taxon>
        <taxon>Metazoa</taxon>
        <taxon>Spiralia</taxon>
        <taxon>Lophotrochozoa</taxon>
        <taxon>Mollusca</taxon>
        <taxon>Gastropoda</taxon>
        <taxon>Heterobranchia</taxon>
        <taxon>Euthyneura</taxon>
        <taxon>Panpulmonata</taxon>
        <taxon>Sacoglossa</taxon>
        <taxon>Placobranchoidea</taxon>
        <taxon>Plakobranchidae</taxon>
        <taxon>Plakobranchus</taxon>
    </lineage>
</organism>